<dbReference type="Gene3D" id="3.40.50.300">
    <property type="entry name" value="P-loop containing nucleotide triphosphate hydrolases"/>
    <property type="match status" value="1"/>
</dbReference>
<sequence length="343" mass="39619">MKVWELASVLPKGSLAPVYLILGQEEYLAQRAYQLLMQTIPEEEQDLNIGQYDMEVTPLSEAVNDAMSIPFFGERRLVFINRPYFLTGENKKVPFEQDIDSLVKYLQQPEETTTLVIMAPYAKLDERKKVTKVLKKQAVLIDVNPLQENEVRNYLDNELMQAGYQMQPVAFQSLLERTDAKLSLIMAELPKLFLLAQDDKLITQDQVERMVSRSLEQTVFDLVEFVLQKRLQDALTLYHDLLLQKEEPLKINAILLGQFRLLLQTAVLKRSNYDQGSIASSLKVHPYRVSLALKKLRYFRVGDLKRAYLGLVGIEEQLKSTNQDPELLFQLFLLKYTNQKQSA</sequence>
<gene>
    <name evidence="11" type="ORF">FC36_GL000590</name>
</gene>
<evidence type="ECO:0000256" key="4">
    <source>
        <dbReference type="ARBA" id="ARBA00022695"/>
    </source>
</evidence>
<dbReference type="GO" id="GO:0003887">
    <property type="term" value="F:DNA-directed DNA polymerase activity"/>
    <property type="evidence" value="ECO:0007669"/>
    <property type="project" value="UniProtKB-KW"/>
</dbReference>
<dbReference type="NCBIfam" id="TIGR01128">
    <property type="entry name" value="holA"/>
    <property type="match status" value="1"/>
</dbReference>
<dbReference type="InterPro" id="IPR027417">
    <property type="entry name" value="P-loop_NTPase"/>
</dbReference>
<dbReference type="PANTHER" id="PTHR34388">
    <property type="entry name" value="DNA POLYMERASE III SUBUNIT DELTA"/>
    <property type="match status" value="1"/>
</dbReference>
<feature type="domain" description="DNA polymerase III delta subunit-like C-terminal" evidence="10">
    <location>
        <begin position="216"/>
        <end position="336"/>
    </location>
</feature>
<evidence type="ECO:0000256" key="7">
    <source>
        <dbReference type="ARBA" id="ARBA00034754"/>
    </source>
</evidence>
<evidence type="ECO:0000256" key="3">
    <source>
        <dbReference type="ARBA" id="ARBA00022679"/>
    </source>
</evidence>
<dbReference type="Pfam" id="PF21694">
    <property type="entry name" value="DNA_pol3_delta_C"/>
    <property type="match status" value="1"/>
</dbReference>
<dbReference type="InterPro" id="IPR048466">
    <property type="entry name" value="DNA_pol3_delta-like_C"/>
</dbReference>
<evidence type="ECO:0000256" key="6">
    <source>
        <dbReference type="ARBA" id="ARBA00022932"/>
    </source>
</evidence>
<dbReference type="Proteomes" id="UP000051048">
    <property type="component" value="Unassembled WGS sequence"/>
</dbReference>
<dbReference type="STRING" id="1423740.FC36_GL000590"/>
<keyword evidence="5" id="KW-0235">DNA replication</keyword>
<dbReference type="RefSeq" id="WP_023858897.1">
    <property type="nucleotide sequence ID" value="NZ_AZFH01000001.1"/>
</dbReference>
<comment type="caution">
    <text evidence="11">The sequence shown here is derived from an EMBL/GenBank/DDBJ whole genome shotgun (WGS) entry which is preliminary data.</text>
</comment>
<evidence type="ECO:0000259" key="10">
    <source>
        <dbReference type="Pfam" id="PF21694"/>
    </source>
</evidence>
<evidence type="ECO:0000313" key="12">
    <source>
        <dbReference type="Proteomes" id="UP000051048"/>
    </source>
</evidence>
<dbReference type="OrthoDB" id="9775929at2"/>
<comment type="catalytic activity">
    <reaction evidence="8">
        <text>DNA(n) + a 2'-deoxyribonucleoside 5'-triphosphate = DNA(n+1) + diphosphate</text>
        <dbReference type="Rhea" id="RHEA:22508"/>
        <dbReference type="Rhea" id="RHEA-COMP:17339"/>
        <dbReference type="Rhea" id="RHEA-COMP:17340"/>
        <dbReference type="ChEBI" id="CHEBI:33019"/>
        <dbReference type="ChEBI" id="CHEBI:61560"/>
        <dbReference type="ChEBI" id="CHEBI:173112"/>
        <dbReference type="EC" id="2.7.7.7"/>
    </reaction>
</comment>
<evidence type="ECO:0000256" key="1">
    <source>
        <dbReference type="ARBA" id="ARBA00012417"/>
    </source>
</evidence>
<dbReference type="Gene3D" id="1.10.8.60">
    <property type="match status" value="1"/>
</dbReference>
<feature type="domain" description="DNA polymerase III delta N-terminal" evidence="9">
    <location>
        <begin position="19"/>
        <end position="143"/>
    </location>
</feature>
<dbReference type="PANTHER" id="PTHR34388:SF1">
    <property type="entry name" value="DNA POLYMERASE III SUBUNIT DELTA"/>
    <property type="match status" value="1"/>
</dbReference>
<dbReference type="AlphaFoldDB" id="A0A0R1TYA7"/>
<evidence type="ECO:0000256" key="5">
    <source>
        <dbReference type="ARBA" id="ARBA00022705"/>
    </source>
</evidence>
<evidence type="ECO:0000313" key="11">
    <source>
        <dbReference type="EMBL" id="KRL85220.1"/>
    </source>
</evidence>
<dbReference type="GO" id="GO:0003677">
    <property type="term" value="F:DNA binding"/>
    <property type="evidence" value="ECO:0007669"/>
    <property type="project" value="InterPro"/>
</dbReference>
<dbReference type="SUPFAM" id="SSF48019">
    <property type="entry name" value="post-AAA+ oligomerization domain-like"/>
    <property type="match status" value="1"/>
</dbReference>
<dbReference type="EC" id="2.7.7.7" evidence="1"/>
<dbReference type="GO" id="GO:0009360">
    <property type="term" value="C:DNA polymerase III complex"/>
    <property type="evidence" value="ECO:0007669"/>
    <property type="project" value="InterPro"/>
</dbReference>
<evidence type="ECO:0000259" key="9">
    <source>
        <dbReference type="Pfam" id="PF06144"/>
    </source>
</evidence>
<name>A0A0R1TYA7_9LACO</name>
<keyword evidence="3" id="KW-0808">Transferase</keyword>
<evidence type="ECO:0000256" key="8">
    <source>
        <dbReference type="ARBA" id="ARBA00049244"/>
    </source>
</evidence>
<keyword evidence="6" id="KW-0239">DNA-directed DNA polymerase</keyword>
<dbReference type="GO" id="GO:0006261">
    <property type="term" value="P:DNA-templated DNA replication"/>
    <property type="evidence" value="ECO:0007669"/>
    <property type="project" value="TreeGrafter"/>
</dbReference>
<dbReference type="Pfam" id="PF06144">
    <property type="entry name" value="DNA_pol3_delta"/>
    <property type="match status" value="1"/>
</dbReference>
<dbReference type="Gene3D" id="1.20.272.10">
    <property type="match status" value="1"/>
</dbReference>
<dbReference type="PATRIC" id="fig|1423740.3.peg.636"/>
<dbReference type="SUPFAM" id="SSF52540">
    <property type="entry name" value="P-loop containing nucleoside triphosphate hydrolases"/>
    <property type="match status" value="1"/>
</dbReference>
<keyword evidence="4" id="KW-0548">Nucleotidyltransferase</keyword>
<protein>
    <recommendedName>
        <fullName evidence="2">DNA polymerase III subunit delta</fullName>
        <ecNumber evidence="1">2.7.7.7</ecNumber>
    </recommendedName>
</protein>
<evidence type="ECO:0000256" key="2">
    <source>
        <dbReference type="ARBA" id="ARBA00017703"/>
    </source>
</evidence>
<dbReference type="InterPro" id="IPR005790">
    <property type="entry name" value="DNA_polIII_delta"/>
</dbReference>
<dbReference type="InterPro" id="IPR010372">
    <property type="entry name" value="DNA_pol3_delta_N"/>
</dbReference>
<reference evidence="11 12" key="1">
    <citation type="journal article" date="2015" name="Genome Announc.">
        <title>Expanding the biotechnology potential of lactobacilli through comparative genomics of 213 strains and associated genera.</title>
        <authorList>
            <person name="Sun Z."/>
            <person name="Harris H.M."/>
            <person name="McCann A."/>
            <person name="Guo C."/>
            <person name="Argimon S."/>
            <person name="Zhang W."/>
            <person name="Yang X."/>
            <person name="Jeffery I.B."/>
            <person name="Cooney J.C."/>
            <person name="Kagawa T.F."/>
            <person name="Liu W."/>
            <person name="Song Y."/>
            <person name="Salvetti E."/>
            <person name="Wrobel A."/>
            <person name="Rasinkangas P."/>
            <person name="Parkhill J."/>
            <person name="Rea M.C."/>
            <person name="O'Sullivan O."/>
            <person name="Ritari J."/>
            <person name="Douillard F.P."/>
            <person name="Paul Ross R."/>
            <person name="Yang R."/>
            <person name="Briner A.E."/>
            <person name="Felis G.E."/>
            <person name="de Vos W.M."/>
            <person name="Barrangou R."/>
            <person name="Klaenhammer T.R."/>
            <person name="Caufield P.W."/>
            <person name="Cui Y."/>
            <person name="Zhang H."/>
            <person name="O'Toole P.W."/>
        </authorList>
    </citation>
    <scope>NUCLEOTIDE SEQUENCE [LARGE SCALE GENOMIC DNA]</scope>
    <source>
        <strain evidence="11 12">DSM 15833</strain>
    </source>
</reference>
<comment type="similarity">
    <text evidence="7">Belongs to the DNA polymerase HolA subunit family.</text>
</comment>
<dbReference type="EMBL" id="AZFH01000001">
    <property type="protein sequence ID" value="KRL85220.1"/>
    <property type="molecule type" value="Genomic_DNA"/>
</dbReference>
<accession>A0A0R1TYA7</accession>
<organism evidence="11 12">
    <name type="scientific">Ligilactobacillus equi DSM 15833 = JCM 10991</name>
    <dbReference type="NCBI Taxonomy" id="1423740"/>
    <lineage>
        <taxon>Bacteria</taxon>
        <taxon>Bacillati</taxon>
        <taxon>Bacillota</taxon>
        <taxon>Bacilli</taxon>
        <taxon>Lactobacillales</taxon>
        <taxon>Lactobacillaceae</taxon>
        <taxon>Ligilactobacillus</taxon>
    </lineage>
</organism>
<proteinExistence type="inferred from homology"/>
<dbReference type="InterPro" id="IPR008921">
    <property type="entry name" value="DNA_pol3_clamp-load_cplx_C"/>
</dbReference>